<dbReference type="EMBL" id="JAQQWP010000008">
    <property type="protein sequence ID" value="KAK8105713.1"/>
    <property type="molecule type" value="Genomic_DNA"/>
</dbReference>
<comment type="caution">
    <text evidence="9">The sequence shown here is derived from an EMBL/GenBank/DDBJ whole genome shotgun (WGS) entry which is preliminary data.</text>
</comment>
<dbReference type="GO" id="GO:0005886">
    <property type="term" value="C:plasma membrane"/>
    <property type="evidence" value="ECO:0007669"/>
    <property type="project" value="TreeGrafter"/>
</dbReference>
<evidence type="ECO:0000259" key="8">
    <source>
        <dbReference type="PROSITE" id="PS50850"/>
    </source>
</evidence>
<feature type="transmembrane region" description="Helical" evidence="7">
    <location>
        <begin position="440"/>
        <end position="459"/>
    </location>
</feature>
<feature type="compositionally biased region" description="Basic and acidic residues" evidence="6">
    <location>
        <begin position="61"/>
        <end position="74"/>
    </location>
</feature>
<feature type="compositionally biased region" description="Pro residues" evidence="6">
    <location>
        <begin position="608"/>
        <end position="617"/>
    </location>
</feature>
<dbReference type="InterPro" id="IPR011701">
    <property type="entry name" value="MFS"/>
</dbReference>
<dbReference type="InterPro" id="IPR036259">
    <property type="entry name" value="MFS_trans_sf"/>
</dbReference>
<evidence type="ECO:0000313" key="9">
    <source>
        <dbReference type="EMBL" id="KAK8105713.1"/>
    </source>
</evidence>
<dbReference type="InterPro" id="IPR020846">
    <property type="entry name" value="MFS_dom"/>
</dbReference>
<keyword evidence="5 7" id="KW-0472">Membrane</keyword>
<keyword evidence="2" id="KW-0813">Transport</keyword>
<evidence type="ECO:0000313" key="10">
    <source>
        <dbReference type="Proteomes" id="UP001392437"/>
    </source>
</evidence>
<feature type="transmembrane region" description="Helical" evidence="7">
    <location>
        <begin position="340"/>
        <end position="360"/>
    </location>
</feature>
<dbReference type="FunFam" id="1.20.1720.10:FF:000012">
    <property type="entry name" value="MFS toxin efflux pump (AflT)"/>
    <property type="match status" value="1"/>
</dbReference>
<sequence>MRESSCQTDPIELTGEKHDATAPQAAAAPAAITASPVPRRSQHEERATSKGSSTLIAPNDSKNDHHQVDVEKGTEAPASTNPDPSHKTPPPGPPGMEEDEAERNFRPKTLKFWAIMISVFMAMFLVALDRTIIGTAIPKITDEFRSVGDIGWYGSAYQLTTAASQLLFGRIYRFYNIKWTFLISVFIFEAGSAICGAAPSSIVFIVGRAIAGLGGAGIFSGTMIIMIPMIPLRKRPMFQGVFGMVFGLASVMGPLVGGGFTDGVTWRWCFYINLPIGAAAVACLLLILRLPDKKMAQPGVWEQFLRLDPLGTFFFVPSVVALLLALQWGGSTYTWSNPRIIALLVVFGVLWLAFMAVQALKPQTATVPPRVIGNRSVLAGAFFMLAIAGSMMMTIYFVPLWFQVVQGVSAVRSGIYTLPFVLSLVVASILSGAATQRLGYYVPAMLLCPSLMAVGEGLMSTFRVGEVASHWIGFQFIAGFGLGIGMQASSLAAQSVLPKPDVPTGISIMFFAQQLGGAIFTSVGQNLLSNSLVDQLRGVPGIQPGAVVGEGATDFIDQVPANVKDEVLHIYNNALTHIFRVAMGVALVAVVAAMFVEWKNIKKTGPPKGGPPAPPAAIPSDSATTRSPTPLERTKASIEKSSPSLVLAEDAPSADKSHNESIAPSAAQAATASIQLSKEAGEEQK</sequence>
<dbReference type="CDD" id="cd17502">
    <property type="entry name" value="MFS_Azr1_MDR_like"/>
    <property type="match status" value="1"/>
</dbReference>
<feature type="compositionally biased region" description="Low complexity" evidence="6">
    <location>
        <begin position="661"/>
        <end position="677"/>
    </location>
</feature>
<feature type="region of interest" description="Disordered" evidence="6">
    <location>
        <begin position="1"/>
        <end position="101"/>
    </location>
</feature>
<feature type="transmembrane region" description="Helical" evidence="7">
    <location>
        <begin position="309"/>
        <end position="328"/>
    </location>
</feature>
<feature type="transmembrane region" description="Helical" evidence="7">
    <location>
        <begin position="381"/>
        <end position="402"/>
    </location>
</feature>
<feature type="transmembrane region" description="Helical" evidence="7">
    <location>
        <begin position="210"/>
        <end position="230"/>
    </location>
</feature>
<name>A0AAW0QSW5_9PEZI</name>
<dbReference type="Gene3D" id="1.20.1720.10">
    <property type="entry name" value="Multidrug resistance protein D"/>
    <property type="match status" value="1"/>
</dbReference>
<feature type="domain" description="Major facilitator superfamily (MFS) profile" evidence="8">
    <location>
        <begin position="115"/>
        <end position="601"/>
    </location>
</feature>
<reference evidence="9 10" key="1">
    <citation type="submission" date="2023-01" db="EMBL/GenBank/DDBJ databases">
        <title>Analysis of 21 Apiospora genomes using comparative genomics revels a genus with tremendous synthesis potential of carbohydrate active enzymes and secondary metabolites.</title>
        <authorList>
            <person name="Sorensen T."/>
        </authorList>
    </citation>
    <scope>NUCLEOTIDE SEQUENCE [LARGE SCALE GENOMIC DNA]</scope>
    <source>
        <strain evidence="9 10">CBS 117206</strain>
    </source>
</reference>
<protein>
    <submittedName>
        <fullName evidence="9">Efflux pump antibiotic resistance protein</fullName>
    </submittedName>
</protein>
<comment type="subcellular location">
    <subcellularLocation>
        <location evidence="1">Membrane</location>
        <topology evidence="1">Multi-pass membrane protein</topology>
    </subcellularLocation>
</comment>
<dbReference type="Proteomes" id="UP001392437">
    <property type="component" value="Unassembled WGS sequence"/>
</dbReference>
<accession>A0AAW0QSW5</accession>
<dbReference type="FunFam" id="1.20.1250.20:FF:000196">
    <property type="entry name" value="MFS toxin efflux pump (AflT)"/>
    <property type="match status" value="1"/>
</dbReference>
<feature type="transmembrane region" description="Helical" evidence="7">
    <location>
        <begin position="268"/>
        <end position="288"/>
    </location>
</feature>
<feature type="compositionally biased region" description="Low complexity" evidence="6">
    <location>
        <begin position="21"/>
        <end position="34"/>
    </location>
</feature>
<dbReference type="AlphaFoldDB" id="A0AAW0QSW5"/>
<feature type="transmembrane region" description="Helical" evidence="7">
    <location>
        <begin position="471"/>
        <end position="493"/>
    </location>
</feature>
<keyword evidence="10" id="KW-1185">Reference proteome</keyword>
<feature type="transmembrane region" description="Helical" evidence="7">
    <location>
        <begin position="237"/>
        <end position="256"/>
    </location>
</feature>
<evidence type="ECO:0000256" key="4">
    <source>
        <dbReference type="ARBA" id="ARBA00022989"/>
    </source>
</evidence>
<dbReference type="PANTHER" id="PTHR23501">
    <property type="entry name" value="MAJOR FACILITATOR SUPERFAMILY"/>
    <property type="match status" value="1"/>
</dbReference>
<keyword evidence="3 7" id="KW-0812">Transmembrane</keyword>
<dbReference type="Pfam" id="PF07690">
    <property type="entry name" value="MFS_1"/>
    <property type="match status" value="1"/>
</dbReference>
<feature type="transmembrane region" description="Helical" evidence="7">
    <location>
        <begin position="414"/>
        <end position="433"/>
    </location>
</feature>
<dbReference type="Gene3D" id="1.20.1250.20">
    <property type="entry name" value="MFS general substrate transporter like domains"/>
    <property type="match status" value="1"/>
</dbReference>
<dbReference type="PROSITE" id="PS50850">
    <property type="entry name" value="MFS"/>
    <property type="match status" value="1"/>
</dbReference>
<organism evidence="9 10">
    <name type="scientific">Apiospora kogelbergensis</name>
    <dbReference type="NCBI Taxonomy" id="1337665"/>
    <lineage>
        <taxon>Eukaryota</taxon>
        <taxon>Fungi</taxon>
        <taxon>Dikarya</taxon>
        <taxon>Ascomycota</taxon>
        <taxon>Pezizomycotina</taxon>
        <taxon>Sordariomycetes</taxon>
        <taxon>Xylariomycetidae</taxon>
        <taxon>Amphisphaeriales</taxon>
        <taxon>Apiosporaceae</taxon>
        <taxon>Apiospora</taxon>
    </lineage>
</organism>
<evidence type="ECO:0000256" key="7">
    <source>
        <dbReference type="SAM" id="Phobius"/>
    </source>
</evidence>
<evidence type="ECO:0000256" key="3">
    <source>
        <dbReference type="ARBA" id="ARBA00022692"/>
    </source>
</evidence>
<evidence type="ECO:0000256" key="2">
    <source>
        <dbReference type="ARBA" id="ARBA00022448"/>
    </source>
</evidence>
<keyword evidence="4 7" id="KW-1133">Transmembrane helix</keyword>
<feature type="region of interest" description="Disordered" evidence="6">
    <location>
        <begin position="603"/>
        <end position="685"/>
    </location>
</feature>
<evidence type="ECO:0000256" key="1">
    <source>
        <dbReference type="ARBA" id="ARBA00004141"/>
    </source>
</evidence>
<dbReference type="GO" id="GO:0022857">
    <property type="term" value="F:transmembrane transporter activity"/>
    <property type="evidence" value="ECO:0007669"/>
    <property type="project" value="InterPro"/>
</dbReference>
<evidence type="ECO:0000256" key="5">
    <source>
        <dbReference type="ARBA" id="ARBA00023136"/>
    </source>
</evidence>
<dbReference type="SUPFAM" id="SSF103473">
    <property type="entry name" value="MFS general substrate transporter"/>
    <property type="match status" value="1"/>
</dbReference>
<dbReference type="PANTHER" id="PTHR23501:SF201">
    <property type="entry name" value="MFS AFLATOXIN EFFLUX PUMP"/>
    <property type="match status" value="1"/>
</dbReference>
<gene>
    <name evidence="9" type="ORF">PG999_009072</name>
</gene>
<proteinExistence type="predicted"/>
<feature type="transmembrane region" description="Helical" evidence="7">
    <location>
        <begin position="505"/>
        <end position="523"/>
    </location>
</feature>
<feature type="transmembrane region" description="Helical" evidence="7">
    <location>
        <begin position="181"/>
        <end position="204"/>
    </location>
</feature>
<feature type="transmembrane region" description="Helical" evidence="7">
    <location>
        <begin position="150"/>
        <end position="169"/>
    </location>
</feature>
<feature type="transmembrane region" description="Helical" evidence="7">
    <location>
        <begin position="112"/>
        <end position="138"/>
    </location>
</feature>
<feature type="transmembrane region" description="Helical" evidence="7">
    <location>
        <begin position="578"/>
        <end position="598"/>
    </location>
</feature>
<evidence type="ECO:0000256" key="6">
    <source>
        <dbReference type="SAM" id="MobiDB-lite"/>
    </source>
</evidence>